<dbReference type="GO" id="GO:0005886">
    <property type="term" value="C:plasma membrane"/>
    <property type="evidence" value="ECO:0007669"/>
    <property type="project" value="TreeGrafter"/>
</dbReference>
<dbReference type="EMBL" id="JO844543">
    <property type="protein sequence ID" value="AEO36160.1"/>
    <property type="molecule type" value="mRNA"/>
</dbReference>
<dbReference type="PANTHER" id="PTHR24369:SF210">
    <property type="entry name" value="CHAOPTIN-RELATED"/>
    <property type="match status" value="1"/>
</dbReference>
<evidence type="ECO:0008006" key="6">
    <source>
        <dbReference type="Google" id="ProtNLM"/>
    </source>
</evidence>
<dbReference type="SUPFAM" id="SSF52058">
    <property type="entry name" value="L domain-like"/>
    <property type="match status" value="1"/>
</dbReference>
<evidence type="ECO:0000256" key="3">
    <source>
        <dbReference type="ARBA" id="ARBA00022737"/>
    </source>
</evidence>
<dbReference type="InterPro" id="IPR032675">
    <property type="entry name" value="LRR_dom_sf"/>
</dbReference>
<reference evidence="5" key="1">
    <citation type="journal article" date="2011" name="PLoS ONE">
        <title>A deep insight into the sialotranscriptome of the gulf coast tick, Amblyomma maculatum.</title>
        <authorList>
            <person name="Karim S."/>
            <person name="Singh P."/>
            <person name="Ribeiro J.M."/>
        </authorList>
    </citation>
    <scope>NUCLEOTIDE SEQUENCE</scope>
    <source>
        <tissue evidence="5">Salivary gland</tissue>
    </source>
</reference>
<dbReference type="InterPro" id="IPR003591">
    <property type="entry name" value="Leu-rich_rpt_typical-subtyp"/>
</dbReference>
<dbReference type="PANTHER" id="PTHR24369">
    <property type="entry name" value="ANTIGEN BSP, PUTATIVE-RELATED"/>
    <property type="match status" value="1"/>
</dbReference>
<keyword evidence="1" id="KW-0433">Leucine-rich repeat</keyword>
<sequence length="334" mass="37141">MGHSSARLTVAAIALSACVGLVVANCPSEASLQPCTCDHFGINCMRAQSATHLKQAFRNSTPATRDHKQLWIQKTPVITFPTDVLGRFRFSEVHIELNSNLTFFSLDALTNSNLLLTVLSLYGNALATFEFSKLRRFPNLAALNLAKNRLTRIPDNAFASSRLQKLYLSNNPITSIGTGAFFHLVGLRELGLENTRLVTLQGFSLSLPRAHPELRIDLSDGRLRQIDPRAFDGSAPLVLDLYGNNLTTLEQQPFEDLMFRMYNRAQQQLPLIQVGGNPLTCRGCSYEWLIPHSRNRAVQQIFYGFQCPDGRGLGSITATKIACRKSWWPFASIG</sequence>
<keyword evidence="3" id="KW-0677">Repeat</keyword>
<name>G3MRP2_AMBMU</name>
<accession>G3MRP2</accession>
<dbReference type="SMART" id="SM00369">
    <property type="entry name" value="LRR_TYP"/>
    <property type="match status" value="3"/>
</dbReference>
<keyword evidence="2 4" id="KW-0732">Signal</keyword>
<feature type="signal peptide" evidence="4">
    <location>
        <begin position="1"/>
        <end position="24"/>
    </location>
</feature>
<dbReference type="Gene3D" id="3.80.10.10">
    <property type="entry name" value="Ribonuclease Inhibitor"/>
    <property type="match status" value="2"/>
</dbReference>
<protein>
    <recommendedName>
        <fullName evidence="6">LRRNT domain-containing protein</fullName>
    </recommendedName>
</protein>
<feature type="chain" id="PRO_5003447384" description="LRRNT domain-containing protein" evidence="4">
    <location>
        <begin position="25"/>
        <end position="334"/>
    </location>
</feature>
<dbReference type="Pfam" id="PF13855">
    <property type="entry name" value="LRR_8"/>
    <property type="match status" value="1"/>
</dbReference>
<dbReference type="AlphaFoldDB" id="G3MRP2"/>
<evidence type="ECO:0000256" key="2">
    <source>
        <dbReference type="ARBA" id="ARBA00022729"/>
    </source>
</evidence>
<dbReference type="PROSITE" id="PS51450">
    <property type="entry name" value="LRR"/>
    <property type="match status" value="2"/>
</dbReference>
<evidence type="ECO:0000256" key="1">
    <source>
        <dbReference type="ARBA" id="ARBA00022614"/>
    </source>
</evidence>
<dbReference type="InterPro" id="IPR001611">
    <property type="entry name" value="Leu-rich_rpt"/>
</dbReference>
<dbReference type="InterPro" id="IPR050541">
    <property type="entry name" value="LRR_TM_domain-containing"/>
</dbReference>
<organism evidence="5">
    <name type="scientific">Amblyomma maculatum</name>
    <name type="common">Gulf Coast tick</name>
    <dbReference type="NCBI Taxonomy" id="34609"/>
    <lineage>
        <taxon>Eukaryota</taxon>
        <taxon>Metazoa</taxon>
        <taxon>Ecdysozoa</taxon>
        <taxon>Arthropoda</taxon>
        <taxon>Chelicerata</taxon>
        <taxon>Arachnida</taxon>
        <taxon>Acari</taxon>
        <taxon>Parasitiformes</taxon>
        <taxon>Ixodida</taxon>
        <taxon>Ixodoidea</taxon>
        <taxon>Ixodidae</taxon>
        <taxon>Amblyomminae</taxon>
        <taxon>Amblyomma</taxon>
    </lineage>
</organism>
<proteinExistence type="evidence at transcript level"/>
<evidence type="ECO:0000256" key="4">
    <source>
        <dbReference type="SAM" id="SignalP"/>
    </source>
</evidence>
<evidence type="ECO:0000313" key="5">
    <source>
        <dbReference type="EMBL" id="AEO36160.1"/>
    </source>
</evidence>
<dbReference type="PROSITE" id="PS51257">
    <property type="entry name" value="PROKAR_LIPOPROTEIN"/>
    <property type="match status" value="1"/>
</dbReference>